<evidence type="ECO:0000256" key="1">
    <source>
        <dbReference type="ARBA" id="ARBA00010515"/>
    </source>
</evidence>
<dbReference type="PANTHER" id="PTHR48081">
    <property type="entry name" value="AB HYDROLASE SUPERFAMILY PROTEIN C4A8.06C"/>
    <property type="match status" value="1"/>
</dbReference>
<name>A0ABP8AWF9_9ACTN</name>
<gene>
    <name evidence="5" type="ORF">GCM10022252_32980</name>
</gene>
<sequence>MTKVYVPAEPETVAGRSRRTGWRGRRWRIGVAVALPLSLVAYGTSVYGFQPLRLEDAQRAAMSKEGGEYVASRETLVVPDLVTGMITGRQAVLDGQRRFAEAERPVEDGIIRRYGLRLENTTIAGVPVTIVTPPAVRPGNEDAIAINIHGGGFVYGSARDRVGLLMAHDLGIKVYSIDYTLSPQAAYPVAINESLRVYRDLVGRFDPRRIVGFSSSSGGNLMLATLLQAERQGLPMIAGLGLFTPATDISGAGDSGVFNDGRDGLAKNMAMSIARRHYAPGMDFRAPGLSPLYAGYSAGFPPTTLVSGTRDLFLSNAVRQYWKLDSAGVDAELLVSEGLGHGFHWEPDLPEAVQVRRAVSDFLAERLGEEPSKRPGRS</sequence>
<dbReference type="Pfam" id="PF07859">
    <property type="entry name" value="Abhydrolase_3"/>
    <property type="match status" value="1"/>
</dbReference>
<feature type="transmembrane region" description="Helical" evidence="3">
    <location>
        <begin position="27"/>
        <end position="49"/>
    </location>
</feature>
<evidence type="ECO:0000313" key="6">
    <source>
        <dbReference type="Proteomes" id="UP001501251"/>
    </source>
</evidence>
<reference evidence="6" key="1">
    <citation type="journal article" date="2019" name="Int. J. Syst. Evol. Microbiol.">
        <title>The Global Catalogue of Microorganisms (GCM) 10K type strain sequencing project: providing services to taxonomists for standard genome sequencing and annotation.</title>
        <authorList>
            <consortium name="The Broad Institute Genomics Platform"/>
            <consortium name="The Broad Institute Genome Sequencing Center for Infectious Disease"/>
            <person name="Wu L."/>
            <person name="Ma J."/>
        </authorList>
    </citation>
    <scope>NUCLEOTIDE SEQUENCE [LARGE SCALE GENOMIC DNA]</scope>
    <source>
        <strain evidence="6">JCM 17388</strain>
    </source>
</reference>
<dbReference type="PANTHER" id="PTHR48081:SF30">
    <property type="entry name" value="ACETYL-HYDROLASE LIPR-RELATED"/>
    <property type="match status" value="1"/>
</dbReference>
<evidence type="ECO:0000313" key="5">
    <source>
        <dbReference type="EMBL" id="GAA4192102.1"/>
    </source>
</evidence>
<keyword evidence="6" id="KW-1185">Reference proteome</keyword>
<accession>A0ABP8AWF9</accession>
<dbReference type="Proteomes" id="UP001501251">
    <property type="component" value="Unassembled WGS sequence"/>
</dbReference>
<dbReference type="InterPro" id="IPR050300">
    <property type="entry name" value="GDXG_lipolytic_enzyme"/>
</dbReference>
<feature type="domain" description="Alpha/beta hydrolase fold-3" evidence="4">
    <location>
        <begin position="146"/>
        <end position="344"/>
    </location>
</feature>
<evidence type="ECO:0000256" key="2">
    <source>
        <dbReference type="ARBA" id="ARBA00022801"/>
    </source>
</evidence>
<keyword evidence="3" id="KW-1133">Transmembrane helix</keyword>
<keyword evidence="2" id="KW-0378">Hydrolase</keyword>
<dbReference type="Gene3D" id="3.40.50.1820">
    <property type="entry name" value="alpha/beta hydrolase"/>
    <property type="match status" value="1"/>
</dbReference>
<comment type="caution">
    <text evidence="5">The sequence shown here is derived from an EMBL/GenBank/DDBJ whole genome shotgun (WGS) entry which is preliminary data.</text>
</comment>
<dbReference type="InterPro" id="IPR029058">
    <property type="entry name" value="AB_hydrolase_fold"/>
</dbReference>
<dbReference type="InterPro" id="IPR013094">
    <property type="entry name" value="AB_hydrolase_3"/>
</dbReference>
<evidence type="ECO:0000256" key="3">
    <source>
        <dbReference type="SAM" id="Phobius"/>
    </source>
</evidence>
<keyword evidence="3" id="KW-0472">Membrane</keyword>
<dbReference type="EMBL" id="BAABAQ010000005">
    <property type="protein sequence ID" value="GAA4192102.1"/>
    <property type="molecule type" value="Genomic_DNA"/>
</dbReference>
<keyword evidence="3" id="KW-0812">Transmembrane</keyword>
<organism evidence="5 6">
    <name type="scientific">Streptosporangium oxazolinicum</name>
    <dbReference type="NCBI Taxonomy" id="909287"/>
    <lineage>
        <taxon>Bacteria</taxon>
        <taxon>Bacillati</taxon>
        <taxon>Actinomycetota</taxon>
        <taxon>Actinomycetes</taxon>
        <taxon>Streptosporangiales</taxon>
        <taxon>Streptosporangiaceae</taxon>
        <taxon>Streptosporangium</taxon>
    </lineage>
</organism>
<evidence type="ECO:0000259" key="4">
    <source>
        <dbReference type="Pfam" id="PF07859"/>
    </source>
</evidence>
<protein>
    <recommendedName>
        <fullName evidence="4">Alpha/beta hydrolase fold-3 domain-containing protein</fullName>
    </recommendedName>
</protein>
<comment type="similarity">
    <text evidence="1">Belongs to the 'GDXG' lipolytic enzyme family.</text>
</comment>
<dbReference type="RefSeq" id="WP_344918755.1">
    <property type="nucleotide sequence ID" value="NZ_BAABAQ010000005.1"/>
</dbReference>
<dbReference type="SUPFAM" id="SSF53474">
    <property type="entry name" value="alpha/beta-Hydrolases"/>
    <property type="match status" value="1"/>
</dbReference>
<proteinExistence type="inferred from homology"/>